<accession>A0A8J3MTP0</accession>
<gene>
    <name evidence="2" type="ORF">KSX_65800</name>
</gene>
<dbReference type="EMBL" id="BNJF01000004">
    <property type="protein sequence ID" value="GHO48417.1"/>
    <property type="molecule type" value="Genomic_DNA"/>
</dbReference>
<organism evidence="2 3">
    <name type="scientific">Ktedonospora formicarum</name>
    <dbReference type="NCBI Taxonomy" id="2778364"/>
    <lineage>
        <taxon>Bacteria</taxon>
        <taxon>Bacillati</taxon>
        <taxon>Chloroflexota</taxon>
        <taxon>Ktedonobacteria</taxon>
        <taxon>Ktedonobacterales</taxon>
        <taxon>Ktedonobacteraceae</taxon>
        <taxon>Ktedonospora</taxon>
    </lineage>
</organism>
<evidence type="ECO:0000256" key="1">
    <source>
        <dbReference type="SAM" id="MobiDB-lite"/>
    </source>
</evidence>
<sequence length="63" mass="7077">MKRADLGPEESAFAPAQVMRSDRETGKDYWSPSLEPGKNARLLGLCHTTFYNATKLVNIFDQC</sequence>
<dbReference type="AlphaFoldDB" id="A0A8J3MTP0"/>
<evidence type="ECO:0000313" key="2">
    <source>
        <dbReference type="EMBL" id="GHO48417.1"/>
    </source>
</evidence>
<comment type="caution">
    <text evidence="2">The sequence shown here is derived from an EMBL/GenBank/DDBJ whole genome shotgun (WGS) entry which is preliminary data.</text>
</comment>
<feature type="region of interest" description="Disordered" evidence="1">
    <location>
        <begin position="1"/>
        <end position="31"/>
    </location>
</feature>
<keyword evidence="3" id="KW-1185">Reference proteome</keyword>
<reference evidence="2" key="1">
    <citation type="submission" date="2020-10" db="EMBL/GenBank/DDBJ databases">
        <title>Taxonomic study of unclassified bacteria belonging to the class Ktedonobacteria.</title>
        <authorList>
            <person name="Yabe S."/>
            <person name="Wang C.M."/>
            <person name="Zheng Y."/>
            <person name="Sakai Y."/>
            <person name="Cavaletti L."/>
            <person name="Monciardini P."/>
            <person name="Donadio S."/>
        </authorList>
    </citation>
    <scope>NUCLEOTIDE SEQUENCE</scope>
    <source>
        <strain evidence="2">SOSP1-1</strain>
    </source>
</reference>
<dbReference type="Proteomes" id="UP000612362">
    <property type="component" value="Unassembled WGS sequence"/>
</dbReference>
<proteinExistence type="predicted"/>
<protein>
    <submittedName>
        <fullName evidence="2">Uncharacterized protein</fullName>
    </submittedName>
</protein>
<evidence type="ECO:0000313" key="3">
    <source>
        <dbReference type="Proteomes" id="UP000612362"/>
    </source>
</evidence>
<name>A0A8J3MTP0_9CHLR</name>